<dbReference type="PRINTS" id="PR00249">
    <property type="entry name" value="GPCRSECRETIN"/>
</dbReference>
<proteinExistence type="predicted"/>
<feature type="transmembrane region" description="Helical" evidence="7">
    <location>
        <begin position="115"/>
        <end position="132"/>
    </location>
</feature>
<dbReference type="Pfam" id="PF00002">
    <property type="entry name" value="7tm_2"/>
    <property type="match status" value="1"/>
</dbReference>
<feature type="transmembrane region" description="Helical" evidence="7">
    <location>
        <begin position="182"/>
        <end position="204"/>
    </location>
</feature>
<organism evidence="10 11">
    <name type="scientific">Lottia gigantea</name>
    <name type="common">Giant owl limpet</name>
    <dbReference type="NCBI Taxonomy" id="225164"/>
    <lineage>
        <taxon>Eukaryota</taxon>
        <taxon>Metazoa</taxon>
        <taxon>Spiralia</taxon>
        <taxon>Lophotrochozoa</taxon>
        <taxon>Mollusca</taxon>
        <taxon>Gastropoda</taxon>
        <taxon>Patellogastropoda</taxon>
        <taxon>Lottioidea</taxon>
        <taxon>Lottiidae</taxon>
        <taxon>Lottia</taxon>
    </lineage>
</organism>
<dbReference type="Gene3D" id="2.60.220.50">
    <property type="match status" value="1"/>
</dbReference>
<dbReference type="Pfam" id="PF01825">
    <property type="entry name" value="GPS"/>
    <property type="match status" value="1"/>
</dbReference>
<evidence type="ECO:0000256" key="3">
    <source>
        <dbReference type="ARBA" id="ARBA00022989"/>
    </source>
</evidence>
<evidence type="ECO:0008006" key="12">
    <source>
        <dbReference type="Google" id="ProtNLM"/>
    </source>
</evidence>
<dbReference type="PROSITE" id="PS50221">
    <property type="entry name" value="GAIN_B"/>
    <property type="match status" value="1"/>
</dbReference>
<feature type="transmembrane region" description="Helical" evidence="7">
    <location>
        <begin position="299"/>
        <end position="321"/>
    </location>
</feature>
<sequence>MIFRPFQDSANRENITKCVYWDFSSNNNKGGWSSNGCEYAGTLNDRDICLCDHLTNFAVLLDFYGHAEQLDPIHDFTLSIITIIGLSLSIFGLGMTIVTFIFFSKLRQGRAQKTLFHMALSLLGSELVFLIGIRQIDYYGVCLTVAILLHYFILVSFMWMLVEAILQYLTFVKVLGTYISRYTLKTALPAWGIPLVPVCIVLGIDYNLYKGWDTYCWMKLDAFYYAFALPVGCIIIFNIIMFIIIIISLGRRPRGLRAHHGKTNTSTSKTNLKAAVTIFVLLGLTWAFGYLAISDARLIFQYIFTFLSSLQGFFIFILMVARRKQIRDQWAVICCKDRAGSGKRKSVSATNSNSTSSNSSGGSGASRRSLYKNKCRNGSIETIVSDCRFESLYYIPTSSIPTRNLQKSKPDDYTDEPTLN</sequence>
<keyword evidence="3 7" id="KW-1133">Transmembrane helix</keyword>
<dbReference type="HOGENOM" id="CLU_002753_3_9_1"/>
<evidence type="ECO:0000256" key="2">
    <source>
        <dbReference type="ARBA" id="ARBA00022692"/>
    </source>
</evidence>
<dbReference type="EMBL" id="KB202518">
    <property type="protein sequence ID" value="ESO89871.1"/>
    <property type="molecule type" value="Genomic_DNA"/>
</dbReference>
<evidence type="ECO:0000313" key="10">
    <source>
        <dbReference type="EMBL" id="ESO89871.1"/>
    </source>
</evidence>
<comment type="subcellular location">
    <subcellularLocation>
        <location evidence="1">Membrane</location>
        <topology evidence="1">Multi-pass membrane protein</topology>
    </subcellularLocation>
</comment>
<name>V4A9C2_LOTGI</name>
<dbReference type="STRING" id="225164.V4A9C2"/>
<feature type="domain" description="G-protein coupled receptors family 2 profile 2" evidence="9">
    <location>
        <begin position="78"/>
        <end position="323"/>
    </location>
</feature>
<dbReference type="InterPro" id="IPR053066">
    <property type="entry name" value="ADGR_G7"/>
</dbReference>
<evidence type="ECO:0000256" key="6">
    <source>
        <dbReference type="SAM" id="MobiDB-lite"/>
    </source>
</evidence>
<dbReference type="KEGG" id="lgi:LOTGIDRAFT_218330"/>
<dbReference type="GO" id="GO:0004930">
    <property type="term" value="F:G protein-coupled receptor activity"/>
    <property type="evidence" value="ECO:0007669"/>
    <property type="project" value="InterPro"/>
</dbReference>
<dbReference type="Proteomes" id="UP000030746">
    <property type="component" value="Unassembled WGS sequence"/>
</dbReference>
<evidence type="ECO:0000259" key="9">
    <source>
        <dbReference type="PROSITE" id="PS50261"/>
    </source>
</evidence>
<dbReference type="SMART" id="SM00303">
    <property type="entry name" value="GPS"/>
    <property type="match status" value="1"/>
</dbReference>
<dbReference type="RefSeq" id="XP_009059346.1">
    <property type="nucleotide sequence ID" value="XM_009061098.1"/>
</dbReference>
<reference evidence="10 11" key="1">
    <citation type="journal article" date="2013" name="Nature">
        <title>Insights into bilaterian evolution from three spiralian genomes.</title>
        <authorList>
            <person name="Simakov O."/>
            <person name="Marletaz F."/>
            <person name="Cho S.J."/>
            <person name="Edsinger-Gonzales E."/>
            <person name="Havlak P."/>
            <person name="Hellsten U."/>
            <person name="Kuo D.H."/>
            <person name="Larsson T."/>
            <person name="Lv J."/>
            <person name="Arendt D."/>
            <person name="Savage R."/>
            <person name="Osoegawa K."/>
            <person name="de Jong P."/>
            <person name="Grimwood J."/>
            <person name="Chapman J.A."/>
            <person name="Shapiro H."/>
            <person name="Aerts A."/>
            <person name="Otillar R.P."/>
            <person name="Terry A.Y."/>
            <person name="Boore J.L."/>
            <person name="Grigoriev I.V."/>
            <person name="Lindberg D.R."/>
            <person name="Seaver E.C."/>
            <person name="Weisblat D.A."/>
            <person name="Putnam N.H."/>
            <person name="Rokhsar D.S."/>
        </authorList>
    </citation>
    <scope>NUCLEOTIDE SEQUENCE [LARGE SCALE GENOMIC DNA]</scope>
</reference>
<dbReference type="PROSITE" id="PS50261">
    <property type="entry name" value="G_PROTEIN_RECEP_F2_4"/>
    <property type="match status" value="1"/>
</dbReference>
<evidence type="ECO:0000256" key="4">
    <source>
        <dbReference type="ARBA" id="ARBA00023136"/>
    </source>
</evidence>
<evidence type="ECO:0000313" key="11">
    <source>
        <dbReference type="Proteomes" id="UP000030746"/>
    </source>
</evidence>
<feature type="domain" description="GAIN-B" evidence="8">
    <location>
        <begin position="1"/>
        <end position="67"/>
    </location>
</feature>
<dbReference type="GO" id="GO:0007166">
    <property type="term" value="P:cell surface receptor signaling pathway"/>
    <property type="evidence" value="ECO:0007669"/>
    <property type="project" value="InterPro"/>
</dbReference>
<evidence type="ECO:0000256" key="7">
    <source>
        <dbReference type="SAM" id="Phobius"/>
    </source>
</evidence>
<gene>
    <name evidence="10" type="ORF">LOTGIDRAFT_218330</name>
</gene>
<feature type="transmembrane region" description="Helical" evidence="7">
    <location>
        <begin position="271"/>
        <end position="293"/>
    </location>
</feature>
<feature type="region of interest" description="Disordered" evidence="6">
    <location>
        <begin position="342"/>
        <end position="368"/>
    </location>
</feature>
<keyword evidence="2 7" id="KW-0812">Transmembrane</keyword>
<evidence type="ECO:0000259" key="8">
    <source>
        <dbReference type="PROSITE" id="PS50221"/>
    </source>
</evidence>
<keyword evidence="11" id="KW-1185">Reference proteome</keyword>
<dbReference type="CTD" id="20246776"/>
<dbReference type="OMA" id="EEHSWSN"/>
<dbReference type="PANTHER" id="PTHR47767">
    <property type="entry name" value="ADHESION G PROTEIN-COUPLED RECEPTOR G7"/>
    <property type="match status" value="1"/>
</dbReference>
<dbReference type="AlphaFoldDB" id="V4A9C2"/>
<dbReference type="GeneID" id="20246776"/>
<feature type="transmembrane region" description="Helical" evidence="7">
    <location>
        <begin position="224"/>
        <end position="250"/>
    </location>
</feature>
<dbReference type="SUPFAM" id="SSF81321">
    <property type="entry name" value="Family A G protein-coupled receptor-like"/>
    <property type="match status" value="1"/>
</dbReference>
<dbReference type="InterPro" id="IPR000203">
    <property type="entry name" value="GPS"/>
</dbReference>
<dbReference type="OrthoDB" id="10037534at2759"/>
<feature type="compositionally biased region" description="Low complexity" evidence="6">
    <location>
        <begin position="348"/>
        <end position="368"/>
    </location>
</feature>
<dbReference type="InterPro" id="IPR057244">
    <property type="entry name" value="GAIN_B"/>
</dbReference>
<keyword evidence="4 7" id="KW-0472">Membrane</keyword>
<dbReference type="CDD" id="cd15040">
    <property type="entry name" value="7tmB2_Adhesion"/>
    <property type="match status" value="1"/>
</dbReference>
<evidence type="ECO:0000256" key="5">
    <source>
        <dbReference type="ARBA" id="ARBA00023157"/>
    </source>
</evidence>
<accession>V4A9C2</accession>
<feature type="transmembrane region" description="Helical" evidence="7">
    <location>
        <begin position="80"/>
        <end position="103"/>
    </location>
</feature>
<protein>
    <recommendedName>
        <fullName evidence="12">G-protein coupled receptors family 2 profile 2 domain-containing protein</fullName>
    </recommendedName>
</protein>
<dbReference type="InterPro" id="IPR000832">
    <property type="entry name" value="GPCR_2_secretin-like"/>
</dbReference>
<dbReference type="InterPro" id="IPR017981">
    <property type="entry name" value="GPCR_2-like_7TM"/>
</dbReference>
<feature type="transmembrane region" description="Helical" evidence="7">
    <location>
        <begin position="138"/>
        <end position="162"/>
    </location>
</feature>
<dbReference type="Gene3D" id="1.20.1070.10">
    <property type="entry name" value="Rhodopsin 7-helix transmembrane proteins"/>
    <property type="match status" value="1"/>
</dbReference>
<keyword evidence="5" id="KW-1015">Disulfide bond</keyword>
<evidence type="ECO:0000256" key="1">
    <source>
        <dbReference type="ARBA" id="ARBA00004141"/>
    </source>
</evidence>
<dbReference type="GO" id="GO:0016020">
    <property type="term" value="C:membrane"/>
    <property type="evidence" value="ECO:0007669"/>
    <property type="project" value="UniProtKB-SubCell"/>
</dbReference>
<dbReference type="InterPro" id="IPR046338">
    <property type="entry name" value="GAIN_dom_sf"/>
</dbReference>